<sequence>MNAIEQRKQELEHCRPEPTLDPETIDEFWNDLLAEDEEQPLDITIIPEATPYPGMKVSKVSYMSYSETTIHAWYLQPAVDPDGSAERPCIVTFPGYTGDRGYPERYAHFVLLGYAVLAVDVRGQLGETGNLLPQEHGIVRGWITQGLLEKEQSYYLALAIDTVRAIETAAQLPGVDPARIAITGASQGGGIALLAAALSRRVAVVSADIPNLCRLDFGVLNSTSSLTEIAEYLKRYPEHLERVLQNLAYFDIVNLAHRITVPVLMSVGWKDTVCMPETVYAAYNRIESPKEMKDYPFSGHEVSEFQRRQTALFFQEHLGSTLNPVE</sequence>
<keyword evidence="3" id="KW-1185">Reference proteome</keyword>
<reference evidence="2 3" key="1">
    <citation type="submission" date="2020-05" db="EMBL/GenBank/DDBJ databases">
        <title>Paenibacillus glebae, sp. nov., Paenibacillus humi sp. nov., Paenibacillus pedi sp. nov., Paenibacillus terrestris sp. nov. and Paenibacillus terricola sp. nov., isolated from a forest top soil sample.</title>
        <authorList>
            <person name="Qi S."/>
            <person name="Carlier A."/>
            <person name="Cnockaert M."/>
            <person name="Vandamme P."/>
        </authorList>
    </citation>
    <scope>NUCLEOTIDE SEQUENCE [LARGE SCALE GENOMIC DNA]</scope>
    <source>
        <strain evidence="2 3">LMG 29502</strain>
    </source>
</reference>
<organism evidence="2 3">
    <name type="scientific">Paenibacillus tritici</name>
    <dbReference type="NCBI Taxonomy" id="1873425"/>
    <lineage>
        <taxon>Bacteria</taxon>
        <taxon>Bacillati</taxon>
        <taxon>Bacillota</taxon>
        <taxon>Bacilli</taxon>
        <taxon>Bacillales</taxon>
        <taxon>Paenibacillaceae</taxon>
        <taxon>Paenibacillus</taxon>
    </lineage>
</organism>
<gene>
    <name evidence="2" type="ORF">HQN87_27960</name>
</gene>
<accession>A0ABX2DWT9</accession>
<dbReference type="InterPro" id="IPR039069">
    <property type="entry name" value="CE7"/>
</dbReference>
<dbReference type="SUPFAM" id="SSF53474">
    <property type="entry name" value="alpha/beta-Hydrolases"/>
    <property type="match status" value="1"/>
</dbReference>
<keyword evidence="2" id="KW-0378">Hydrolase</keyword>
<proteinExistence type="predicted"/>
<feature type="domain" description="Acetyl xylan esterase" evidence="1">
    <location>
        <begin position="8"/>
        <end position="315"/>
    </location>
</feature>
<evidence type="ECO:0000313" key="2">
    <source>
        <dbReference type="EMBL" id="NQX49163.1"/>
    </source>
</evidence>
<evidence type="ECO:0000259" key="1">
    <source>
        <dbReference type="Pfam" id="PF05448"/>
    </source>
</evidence>
<dbReference type="Gene3D" id="3.40.50.1820">
    <property type="entry name" value="alpha/beta hydrolase"/>
    <property type="match status" value="1"/>
</dbReference>
<protein>
    <submittedName>
        <fullName evidence="2">Alpha/beta fold hydrolase</fullName>
    </submittedName>
</protein>
<evidence type="ECO:0000313" key="3">
    <source>
        <dbReference type="Proteomes" id="UP000711047"/>
    </source>
</evidence>
<dbReference type="PANTHER" id="PTHR40111">
    <property type="entry name" value="CEPHALOSPORIN-C DEACETYLASE"/>
    <property type="match status" value="1"/>
</dbReference>
<dbReference type="Proteomes" id="UP000711047">
    <property type="component" value="Unassembled WGS sequence"/>
</dbReference>
<comment type="caution">
    <text evidence="2">The sequence shown here is derived from an EMBL/GenBank/DDBJ whole genome shotgun (WGS) entry which is preliminary data.</text>
</comment>
<dbReference type="InterPro" id="IPR008391">
    <property type="entry name" value="AXE1_dom"/>
</dbReference>
<dbReference type="InterPro" id="IPR029058">
    <property type="entry name" value="AB_hydrolase_fold"/>
</dbReference>
<dbReference type="GO" id="GO:0016787">
    <property type="term" value="F:hydrolase activity"/>
    <property type="evidence" value="ECO:0007669"/>
    <property type="project" value="UniProtKB-KW"/>
</dbReference>
<dbReference type="PANTHER" id="PTHR40111:SF1">
    <property type="entry name" value="CEPHALOSPORIN-C DEACETYLASE"/>
    <property type="match status" value="1"/>
</dbReference>
<name>A0ABX2DWT9_9BACL</name>
<dbReference type="EMBL" id="JABMKX010000022">
    <property type="protein sequence ID" value="NQX49163.1"/>
    <property type="molecule type" value="Genomic_DNA"/>
</dbReference>
<dbReference type="Pfam" id="PF05448">
    <property type="entry name" value="AXE1"/>
    <property type="match status" value="1"/>
</dbReference>
<dbReference type="RefSeq" id="WP_173139989.1">
    <property type="nucleotide sequence ID" value="NZ_JABMKX010000022.1"/>
</dbReference>